<feature type="compositionally biased region" description="Low complexity" evidence="1">
    <location>
        <begin position="57"/>
        <end position="69"/>
    </location>
</feature>
<evidence type="ECO:0000313" key="5">
    <source>
        <dbReference type="Proteomes" id="UP001574673"/>
    </source>
</evidence>
<feature type="region of interest" description="Disordered" evidence="1">
    <location>
        <begin position="135"/>
        <end position="154"/>
    </location>
</feature>
<evidence type="ECO:0000256" key="1">
    <source>
        <dbReference type="SAM" id="MobiDB-lite"/>
    </source>
</evidence>
<dbReference type="Pfam" id="PF13511">
    <property type="entry name" value="DUF4124"/>
    <property type="match status" value="1"/>
</dbReference>
<comment type="caution">
    <text evidence="4">The sequence shown here is derived from an EMBL/GenBank/DDBJ whole genome shotgun (WGS) entry which is preliminary data.</text>
</comment>
<protein>
    <submittedName>
        <fullName evidence="4">DUF4124 domain-containing protein</fullName>
    </submittedName>
</protein>
<evidence type="ECO:0000313" key="4">
    <source>
        <dbReference type="EMBL" id="MFA9949522.1"/>
    </source>
</evidence>
<organism evidence="4 5">
    <name type="scientific">Dentiradicibacter hellwigii</name>
    <dbReference type="NCBI Taxonomy" id="3149053"/>
    <lineage>
        <taxon>Bacteria</taxon>
        <taxon>Pseudomonadati</taxon>
        <taxon>Pseudomonadota</taxon>
        <taxon>Betaproteobacteria</taxon>
        <taxon>Rhodocyclales</taxon>
        <taxon>Rhodocyclaceae</taxon>
        <taxon>Dentiradicibacter</taxon>
    </lineage>
</organism>
<keyword evidence="2" id="KW-0732">Signal</keyword>
<evidence type="ECO:0000256" key="2">
    <source>
        <dbReference type="SAM" id="SignalP"/>
    </source>
</evidence>
<feature type="chain" id="PRO_5047537771" evidence="2">
    <location>
        <begin position="25"/>
        <end position="154"/>
    </location>
</feature>
<gene>
    <name evidence="4" type="ORF">ABCS64_04130</name>
</gene>
<feature type="compositionally biased region" description="Low complexity" evidence="1">
    <location>
        <begin position="89"/>
        <end position="99"/>
    </location>
</feature>
<proteinExistence type="predicted"/>
<feature type="signal peptide" evidence="2">
    <location>
        <begin position="1"/>
        <end position="24"/>
    </location>
</feature>
<dbReference type="EMBL" id="JBEUWX010000002">
    <property type="protein sequence ID" value="MFA9949522.1"/>
    <property type="molecule type" value="Genomic_DNA"/>
</dbReference>
<dbReference type="Proteomes" id="UP001574673">
    <property type="component" value="Unassembled WGS sequence"/>
</dbReference>
<name>A0ABV4UCY6_9RHOO</name>
<dbReference type="RefSeq" id="WP_418890641.1">
    <property type="nucleotide sequence ID" value="NZ_JBEUWX010000002.1"/>
</dbReference>
<accession>A0ABV4UCY6</accession>
<feature type="compositionally biased region" description="Basic and acidic residues" evidence="1">
    <location>
        <begin position="135"/>
        <end position="145"/>
    </location>
</feature>
<evidence type="ECO:0000259" key="3">
    <source>
        <dbReference type="Pfam" id="PF13511"/>
    </source>
</evidence>
<feature type="compositionally biased region" description="Basic and acidic residues" evidence="1">
    <location>
        <begin position="70"/>
        <end position="88"/>
    </location>
</feature>
<feature type="region of interest" description="Disordered" evidence="1">
    <location>
        <begin position="35"/>
        <end position="103"/>
    </location>
</feature>
<keyword evidence="5" id="KW-1185">Reference proteome</keyword>
<dbReference type="InterPro" id="IPR025392">
    <property type="entry name" value="DUF4124"/>
</dbReference>
<reference evidence="5" key="1">
    <citation type="submission" date="2024-06" db="EMBL/GenBank/DDBJ databases">
        <title>Radixoralia hellwigii gen. nov., sp nov., isolated from a root canal in the human oral cavity.</title>
        <authorList>
            <person name="Bartsch S."/>
            <person name="Wittmer A."/>
            <person name="Schulz A.-K."/>
            <person name="Neumann-Schaal M."/>
            <person name="Wolf J."/>
            <person name="Gronow S."/>
            <person name="Tennert C."/>
            <person name="Haecker G."/>
            <person name="Cieplik F."/>
            <person name="Al-Ahmad A."/>
        </authorList>
    </citation>
    <scope>NUCLEOTIDE SEQUENCE [LARGE SCALE GENOMIC DNA]</scope>
    <source>
        <strain evidence="5">Wk13</strain>
    </source>
</reference>
<sequence>MTHFSMKHVFIACAATVFAVAANAQIFQWKDAKGKTVYSDKPPPGGITQKRVITSKAPAAPAANPTTTLAEKDMAFRKRQQEAQEKSSQEAQDQKALAQKKQRCDNIQRNARVLESGVRIAQVNDKGERYFLEDKERKAELDKTRQALQEAECQ</sequence>
<feature type="domain" description="DUF4124" evidence="3">
    <location>
        <begin position="13"/>
        <end position="65"/>
    </location>
</feature>